<dbReference type="OrthoDB" id="1523082at2759"/>
<dbReference type="EMBL" id="CP097506">
    <property type="protein sequence ID" value="URD97990.1"/>
    <property type="molecule type" value="Genomic_DNA"/>
</dbReference>
<evidence type="ECO:0000313" key="2">
    <source>
        <dbReference type="EMBL" id="URD97990.1"/>
    </source>
</evidence>
<evidence type="ECO:0000256" key="1">
    <source>
        <dbReference type="SAM" id="MobiDB-lite"/>
    </source>
</evidence>
<gene>
    <name evidence="2" type="ORF">MUK42_30062</name>
</gene>
<dbReference type="InterPro" id="IPR027443">
    <property type="entry name" value="IPNS-like_sf"/>
</dbReference>
<evidence type="ECO:0000313" key="3">
    <source>
        <dbReference type="Proteomes" id="UP001055439"/>
    </source>
</evidence>
<dbReference type="Proteomes" id="UP001055439">
    <property type="component" value="Chromosome 4"/>
</dbReference>
<protein>
    <submittedName>
        <fullName evidence="2">Uncharacterized protein</fullName>
    </submittedName>
</protein>
<feature type="region of interest" description="Disordered" evidence="1">
    <location>
        <begin position="1"/>
        <end position="27"/>
    </location>
</feature>
<keyword evidence="3" id="KW-1185">Reference proteome</keyword>
<organism evidence="2 3">
    <name type="scientific">Musa troglodytarum</name>
    <name type="common">fe'i banana</name>
    <dbReference type="NCBI Taxonomy" id="320322"/>
    <lineage>
        <taxon>Eukaryota</taxon>
        <taxon>Viridiplantae</taxon>
        <taxon>Streptophyta</taxon>
        <taxon>Embryophyta</taxon>
        <taxon>Tracheophyta</taxon>
        <taxon>Spermatophyta</taxon>
        <taxon>Magnoliopsida</taxon>
        <taxon>Liliopsida</taxon>
        <taxon>Zingiberales</taxon>
        <taxon>Musaceae</taxon>
        <taxon>Musa</taxon>
    </lineage>
</organism>
<dbReference type="SUPFAM" id="SSF51197">
    <property type="entry name" value="Clavaminate synthase-like"/>
    <property type="match status" value="1"/>
</dbReference>
<dbReference type="PANTHER" id="PTHR34945:SF4">
    <property type="entry name" value="2-OXOGLUTARATE (2OG) AND FE(II)-DEPENDENT OXYGENASE SUPERFAMILY PROTEIN"/>
    <property type="match status" value="1"/>
</dbReference>
<dbReference type="Gene3D" id="2.60.120.330">
    <property type="entry name" value="B-lactam Antibiotic, Isopenicillin N Synthase, Chain"/>
    <property type="match status" value="1"/>
</dbReference>
<reference evidence="2" key="1">
    <citation type="submission" date="2022-05" db="EMBL/GenBank/DDBJ databases">
        <title>The Musa troglodytarum L. genome provides insights into the mechanism of non-climacteric behaviour and enrichment of carotenoids.</title>
        <authorList>
            <person name="Wang J."/>
        </authorList>
    </citation>
    <scope>NUCLEOTIDE SEQUENCE</scope>
    <source>
        <tissue evidence="2">Leaf</tissue>
    </source>
</reference>
<dbReference type="AlphaFoldDB" id="A0A9E7FJR9"/>
<sequence length="380" mass="41775">MATATTKARGHRFRAPPPTPIATGKGLRSAAVDDRVLSEYLDGSLRVPDLTLPGSYYPSRSPLKVPPEVDLTSLVSGDESAIRRVLAAASEVGAVRVACGETSLVEQARAAIEAGAPLFATSEADKNKGELGQRWFGRRDGVGEEFYWYRLRSPETEWLLQRTWPNSYRILRKGCGRPAKYVLQNSRKNNAAGDKAQSKARDKMENVAARMETVGECIAKILSEHVASQTPSKRIGKVQSVLCLRKYESHHSRNNMRELSDPKSLHSHALSLHIAGDDEDFCIRRAEGSAIFGMPAGDMLVTIGKPLQEWCNGELKSASGEILFQPTDDSSPSFSLEYMCSPLVLSHEPACGAKTISLVDQLLVMLVLALLYKIWSWIFS</sequence>
<name>A0A9E7FJR9_9LILI</name>
<dbReference type="PANTHER" id="PTHR34945">
    <property type="entry name" value="2-OXOGLUTARATE (2OG) AND FE(II)-DEPENDENT OXYGENASE SUPERFAMILY PROTEIN"/>
    <property type="match status" value="1"/>
</dbReference>
<proteinExistence type="predicted"/>
<accession>A0A9E7FJR9</accession>